<reference evidence="4 5" key="1">
    <citation type="submission" date="2021-03" db="EMBL/GenBank/DDBJ databases">
        <title>Genomic Encyclopedia of Type Strains, Phase IV (KMG-IV): sequencing the most valuable type-strain genomes for metagenomic binning, comparative biology and taxonomic classification.</title>
        <authorList>
            <person name="Goeker M."/>
        </authorList>
    </citation>
    <scope>NUCLEOTIDE SEQUENCE [LARGE SCALE GENOMIC DNA]</scope>
    <source>
        <strain evidence="4 5">DSM 27138</strain>
    </source>
</reference>
<dbReference type="PIRSF" id="PIRSF000443">
    <property type="entry name" value="Homoser_Ac_trans"/>
    <property type="match status" value="1"/>
</dbReference>
<organism evidence="4 5">
    <name type="scientific">Symbiobacterium terraclitae</name>
    <dbReference type="NCBI Taxonomy" id="557451"/>
    <lineage>
        <taxon>Bacteria</taxon>
        <taxon>Bacillati</taxon>
        <taxon>Bacillota</taxon>
        <taxon>Clostridia</taxon>
        <taxon>Eubacteriales</taxon>
        <taxon>Symbiobacteriaceae</taxon>
        <taxon>Symbiobacterium</taxon>
    </lineage>
</organism>
<comment type="similarity">
    <text evidence="2">Belongs to the AB hydrolase superfamily. MetX family.</text>
</comment>
<keyword evidence="5" id="KW-1185">Reference proteome</keyword>
<dbReference type="Pfam" id="PF00561">
    <property type="entry name" value="Abhydrolase_1"/>
    <property type="match status" value="1"/>
</dbReference>
<evidence type="ECO:0000259" key="3">
    <source>
        <dbReference type="Pfam" id="PF00561"/>
    </source>
</evidence>
<comment type="subunit">
    <text evidence="2">Homodimer.</text>
</comment>
<keyword evidence="2" id="KW-0028">Amino-acid biosynthesis</keyword>
<feature type="active site" evidence="2">
    <location>
        <position position="302"/>
    </location>
</feature>
<keyword evidence="2" id="KW-0963">Cytoplasm</keyword>
<dbReference type="PANTHER" id="PTHR32268:SF11">
    <property type="entry name" value="HOMOSERINE O-ACETYLTRANSFERASE"/>
    <property type="match status" value="1"/>
</dbReference>
<protein>
    <recommendedName>
        <fullName evidence="2">Probable acyltransferase</fullName>
        <ecNumber evidence="2">2.3.1.-</ecNumber>
    </recommendedName>
</protein>
<dbReference type="HAMAP" id="MF_00296">
    <property type="entry name" value="MetX_acyltransf"/>
    <property type="match status" value="1"/>
</dbReference>
<dbReference type="Proteomes" id="UP001519289">
    <property type="component" value="Unassembled WGS sequence"/>
</dbReference>
<comment type="subcellular location">
    <subcellularLocation>
        <location evidence="2">Cytoplasm</location>
    </subcellularLocation>
</comment>
<comment type="caution">
    <text evidence="2">Lacks conserved residue(s) required for the propagation of feature annotation.</text>
</comment>
<dbReference type="InterPro" id="IPR029058">
    <property type="entry name" value="AB_hydrolase_fold"/>
</dbReference>
<dbReference type="EMBL" id="JAGGLG010000033">
    <property type="protein sequence ID" value="MBP2019708.1"/>
    <property type="molecule type" value="Genomic_DNA"/>
</dbReference>
<keyword evidence="2 4" id="KW-0012">Acyltransferase</keyword>
<sequence length="359" mass="38879">MTIPRHRFTTDRLRLEVGETISATVSYETYGRLNAQRDNAVLLCHPFLGTSHAASSPSDSRPGWWEPLVGPGRAFDTDRYFIVAADALCNPNLHDPAVVTTGPGTCDPETGQPYGSAFPQITVRDNVRLQHQLLTELGIERLACVAGPSTGGFHALEWAVTFPDQVEQVVAVASGHQATPLFSLAVCQGAIDAIASSPRDGLRHALRLYLALSSSNDWLDAVWGRRTATDSPHPWAAPDGRYAFQAEVEAEAERLARLLDPAHLSWTARMALLHNVAYGNRDLDVAAQKISAEVLLIPVSSDILFPPAVSREFADLIRAYGGRAEVLTLDSLAGHRAALLEAHCLAEPIAAFLGHPVRH</sequence>
<evidence type="ECO:0000313" key="4">
    <source>
        <dbReference type="EMBL" id="MBP2019708.1"/>
    </source>
</evidence>
<comment type="caution">
    <text evidence="4">The sequence shown here is derived from an EMBL/GenBank/DDBJ whole genome shotgun (WGS) entry which is preliminary data.</text>
</comment>
<proteinExistence type="inferred from homology"/>
<evidence type="ECO:0000313" key="5">
    <source>
        <dbReference type="Proteomes" id="UP001519289"/>
    </source>
</evidence>
<dbReference type="SUPFAM" id="SSF53474">
    <property type="entry name" value="alpha/beta-Hydrolases"/>
    <property type="match status" value="1"/>
</dbReference>
<dbReference type="PANTHER" id="PTHR32268">
    <property type="entry name" value="HOMOSERINE O-ACETYLTRANSFERASE"/>
    <property type="match status" value="1"/>
</dbReference>
<gene>
    <name evidence="4" type="ORF">J2Z79_003150</name>
</gene>
<dbReference type="GO" id="GO:0004414">
    <property type="term" value="F:homoserine O-acetyltransferase activity"/>
    <property type="evidence" value="ECO:0007669"/>
    <property type="project" value="UniProtKB-EC"/>
</dbReference>
<evidence type="ECO:0000256" key="1">
    <source>
        <dbReference type="ARBA" id="ARBA00022679"/>
    </source>
</evidence>
<keyword evidence="1 2" id="KW-0808">Transferase</keyword>
<evidence type="ECO:0000256" key="2">
    <source>
        <dbReference type="HAMAP-Rule" id="MF_00296"/>
    </source>
</evidence>
<dbReference type="Gene3D" id="3.40.50.1820">
    <property type="entry name" value="alpha/beta hydrolase"/>
    <property type="match status" value="1"/>
</dbReference>
<dbReference type="RefSeq" id="WP_209467809.1">
    <property type="nucleotide sequence ID" value="NZ_JAGGLG010000033.1"/>
</dbReference>
<dbReference type="InterPro" id="IPR008220">
    <property type="entry name" value="HAT_MetX-like"/>
</dbReference>
<dbReference type="EC" id="2.3.1.-" evidence="2"/>
<name>A0ABS4JVX9_9FIRM</name>
<feature type="domain" description="AB hydrolase-1" evidence="3">
    <location>
        <begin position="40"/>
        <end position="318"/>
    </location>
</feature>
<dbReference type="InterPro" id="IPR000073">
    <property type="entry name" value="AB_hydrolase_1"/>
</dbReference>
<accession>A0ABS4JVX9</accession>